<dbReference type="FunCoup" id="A0A7M7K6T5">
    <property type="interactions" value="502"/>
</dbReference>
<sequence>MQTVLTPIPKRVPLEYVPFTKRFPKCYQQFLEELKRPRTPVNYVPIKEKFFRDENTQQVLPVVDAPIPVIYPPESHKGLWGGEGIVKGYRMAKKRRAFYPNAIKTIMTLWVPKVYSHVLYSEILDKYLKTEVTQLALEKIDEKFGLDMYLLQTPVQDLNSQLAFDLRRKLLLALARKDLYPNDPEKRERILKKYAEFIIPEEEAEWFGLSMRAATWKLLEQEQYAMQRGTPLKYKLRAEYIKLLKQNQDAAENTKSQAS</sequence>
<dbReference type="InterPro" id="IPR026569">
    <property type="entry name" value="Ribosomal_bL28"/>
</dbReference>
<dbReference type="AlphaFoldDB" id="A0A7M7K6T5"/>
<dbReference type="GO" id="GO:0005762">
    <property type="term" value="C:mitochondrial large ribosomal subunit"/>
    <property type="evidence" value="ECO:0007669"/>
    <property type="project" value="TreeGrafter"/>
</dbReference>
<evidence type="ECO:0000313" key="2">
    <source>
        <dbReference type="Proteomes" id="UP000594260"/>
    </source>
</evidence>
<dbReference type="EnsemblMetazoa" id="XM_022806780">
    <property type="protein sequence ID" value="XP_022662515"/>
    <property type="gene ID" value="LOC111250870"/>
</dbReference>
<dbReference type="CTD" id="10573"/>
<proteinExistence type="predicted"/>
<dbReference type="GeneID" id="111250870"/>
<dbReference type="PANTHER" id="PTHR13528">
    <property type="entry name" value="39S RIBOSOMAL PROTEIN L28, MITOCHONDRIAL"/>
    <property type="match status" value="1"/>
</dbReference>
<dbReference type="OrthoDB" id="361870at2759"/>
<name>A0A7M7K6T5_VARDE</name>
<dbReference type="RefSeq" id="XP_022662515.1">
    <property type="nucleotide sequence ID" value="XM_022806780.1"/>
</dbReference>
<dbReference type="GO" id="GO:0003735">
    <property type="term" value="F:structural constituent of ribosome"/>
    <property type="evidence" value="ECO:0007669"/>
    <property type="project" value="InterPro"/>
</dbReference>
<dbReference type="Proteomes" id="UP000594260">
    <property type="component" value="Unplaced"/>
</dbReference>
<dbReference type="InParanoid" id="A0A7M7K6T5"/>
<dbReference type="OMA" id="NDPERHN"/>
<dbReference type="KEGG" id="vde:111250870"/>
<keyword evidence="2" id="KW-1185">Reference proteome</keyword>
<accession>A0A7M7K6T5</accession>
<evidence type="ECO:0000313" key="1">
    <source>
        <dbReference type="EnsemblMetazoa" id="XP_022662515"/>
    </source>
</evidence>
<dbReference type="PANTHER" id="PTHR13528:SF2">
    <property type="entry name" value="LARGE RIBOSOMAL SUBUNIT PROTEIN BL28M"/>
    <property type="match status" value="1"/>
</dbReference>
<protein>
    <recommendedName>
        <fullName evidence="3">39S ribosomal protein L28, mitochondrial</fullName>
    </recommendedName>
</protein>
<organism evidence="1 2">
    <name type="scientific">Varroa destructor</name>
    <name type="common">Honeybee mite</name>
    <dbReference type="NCBI Taxonomy" id="109461"/>
    <lineage>
        <taxon>Eukaryota</taxon>
        <taxon>Metazoa</taxon>
        <taxon>Ecdysozoa</taxon>
        <taxon>Arthropoda</taxon>
        <taxon>Chelicerata</taxon>
        <taxon>Arachnida</taxon>
        <taxon>Acari</taxon>
        <taxon>Parasitiformes</taxon>
        <taxon>Mesostigmata</taxon>
        <taxon>Gamasina</taxon>
        <taxon>Dermanyssoidea</taxon>
        <taxon>Varroidae</taxon>
        <taxon>Varroa</taxon>
    </lineage>
</organism>
<reference evidence="1" key="1">
    <citation type="submission" date="2021-01" db="UniProtKB">
        <authorList>
            <consortium name="EnsemblMetazoa"/>
        </authorList>
    </citation>
    <scope>IDENTIFICATION</scope>
</reference>
<evidence type="ECO:0008006" key="3">
    <source>
        <dbReference type="Google" id="ProtNLM"/>
    </source>
</evidence>